<comment type="caution">
    <text evidence="6">The sequence shown here is derived from an EMBL/GenBank/DDBJ whole genome shotgun (WGS) entry which is preliminary data.</text>
</comment>
<dbReference type="Pfam" id="PF03466">
    <property type="entry name" value="LysR_substrate"/>
    <property type="match status" value="1"/>
</dbReference>
<evidence type="ECO:0000256" key="4">
    <source>
        <dbReference type="ARBA" id="ARBA00023163"/>
    </source>
</evidence>
<dbReference type="RefSeq" id="WP_337092936.1">
    <property type="nucleotide sequence ID" value="NZ_JAPYKO010000005.1"/>
</dbReference>
<dbReference type="InterPro" id="IPR036388">
    <property type="entry name" value="WH-like_DNA-bd_sf"/>
</dbReference>
<keyword evidence="4" id="KW-0804">Transcription</keyword>
<dbReference type="InterPro" id="IPR050950">
    <property type="entry name" value="HTH-type_LysR_regulators"/>
</dbReference>
<evidence type="ECO:0000256" key="3">
    <source>
        <dbReference type="ARBA" id="ARBA00023125"/>
    </source>
</evidence>
<comment type="similarity">
    <text evidence="1">Belongs to the LysR transcriptional regulatory family.</text>
</comment>
<dbReference type="SUPFAM" id="SSF53850">
    <property type="entry name" value="Periplasmic binding protein-like II"/>
    <property type="match status" value="1"/>
</dbReference>
<dbReference type="Pfam" id="PF00126">
    <property type="entry name" value="HTH_1"/>
    <property type="match status" value="1"/>
</dbReference>
<keyword evidence="7" id="KW-1185">Reference proteome</keyword>
<dbReference type="InterPro" id="IPR005119">
    <property type="entry name" value="LysR_subst-bd"/>
</dbReference>
<dbReference type="PANTHER" id="PTHR30419">
    <property type="entry name" value="HTH-TYPE TRANSCRIPTIONAL REGULATOR YBHD"/>
    <property type="match status" value="1"/>
</dbReference>
<dbReference type="EMBL" id="JAPYKO010000005">
    <property type="protein sequence ID" value="MEI9402560.1"/>
    <property type="molecule type" value="Genomic_DNA"/>
</dbReference>
<evidence type="ECO:0000313" key="7">
    <source>
        <dbReference type="Proteomes" id="UP001366503"/>
    </source>
</evidence>
<dbReference type="InterPro" id="IPR000847">
    <property type="entry name" value="LysR_HTH_N"/>
</dbReference>
<dbReference type="InterPro" id="IPR036390">
    <property type="entry name" value="WH_DNA-bd_sf"/>
</dbReference>
<evidence type="ECO:0000256" key="1">
    <source>
        <dbReference type="ARBA" id="ARBA00009437"/>
    </source>
</evidence>
<organism evidence="6 7">
    <name type="scientific">Mesorhizobium argentiipisi</name>
    <dbReference type="NCBI Taxonomy" id="3015175"/>
    <lineage>
        <taxon>Bacteria</taxon>
        <taxon>Pseudomonadati</taxon>
        <taxon>Pseudomonadota</taxon>
        <taxon>Alphaproteobacteria</taxon>
        <taxon>Hyphomicrobiales</taxon>
        <taxon>Phyllobacteriaceae</taxon>
        <taxon>Mesorhizobium</taxon>
    </lineage>
</organism>
<sequence>MSWTHLRQLDERAIRYFAVVCEEQSVRAAAERLRIAPSAVARKLKELEADLGIVLLTRTSKGVSPTALGVVFLEYVTRRHRQDSEIISHLLELTRLKRGEIRVALGEAFLLDFVTSATARFRQKHPEICFIIQVMNTEQIMQSLEENITDIGLAFNPPDPQSAITVFERTSNFSCIVPRSWHGLDGDTVSVSQLSSHPCGLLSRDFSARRMIDAAERAAGVRLQVAMETNSLYALKQFVYSGLGPTLLPDFAISPKSSKHDIRHLAVSDELLNRIPVRAFISNLGKDHPTTMELISIMDKHMDLFCDANEVKVHWPLRNNLDWKKSAAGSVDSEINELLHT</sequence>
<dbReference type="Gene3D" id="3.40.190.290">
    <property type="match status" value="1"/>
</dbReference>
<gene>
    <name evidence="6" type="ORF">O7A05_10370</name>
</gene>
<dbReference type="SUPFAM" id="SSF46785">
    <property type="entry name" value="Winged helix' DNA-binding domain"/>
    <property type="match status" value="1"/>
</dbReference>
<evidence type="ECO:0000313" key="6">
    <source>
        <dbReference type="EMBL" id="MEI9402560.1"/>
    </source>
</evidence>
<dbReference type="Gene3D" id="1.10.10.10">
    <property type="entry name" value="Winged helix-like DNA-binding domain superfamily/Winged helix DNA-binding domain"/>
    <property type="match status" value="1"/>
</dbReference>
<protein>
    <submittedName>
        <fullName evidence="6">LysR family transcriptional regulator</fullName>
    </submittedName>
</protein>
<name>A0ABU8KA58_9HYPH</name>
<keyword evidence="2" id="KW-0805">Transcription regulation</keyword>
<keyword evidence="3" id="KW-0238">DNA-binding</keyword>
<accession>A0ABU8KA58</accession>
<dbReference type="Proteomes" id="UP001366503">
    <property type="component" value="Unassembled WGS sequence"/>
</dbReference>
<feature type="domain" description="HTH lysR-type" evidence="5">
    <location>
        <begin position="9"/>
        <end position="66"/>
    </location>
</feature>
<dbReference type="PANTHER" id="PTHR30419:SF8">
    <property type="entry name" value="NITROGEN ASSIMILATION TRANSCRIPTIONAL ACTIVATOR-RELATED"/>
    <property type="match status" value="1"/>
</dbReference>
<dbReference type="PROSITE" id="PS50931">
    <property type="entry name" value="HTH_LYSR"/>
    <property type="match status" value="1"/>
</dbReference>
<evidence type="ECO:0000259" key="5">
    <source>
        <dbReference type="PROSITE" id="PS50931"/>
    </source>
</evidence>
<evidence type="ECO:0000256" key="2">
    <source>
        <dbReference type="ARBA" id="ARBA00023015"/>
    </source>
</evidence>
<proteinExistence type="inferred from homology"/>
<reference evidence="6 7" key="1">
    <citation type="submission" date="2022-12" db="EMBL/GenBank/DDBJ databases">
        <authorList>
            <person name="Muema E."/>
        </authorList>
    </citation>
    <scope>NUCLEOTIDE SEQUENCE [LARGE SCALE GENOMIC DNA]</scope>
    <source>
        <strain evidence="7">1330</strain>
    </source>
</reference>